<reference evidence="1 2" key="1">
    <citation type="submission" date="2019-09" db="EMBL/GenBank/DDBJ databases">
        <authorList>
            <person name="Cao W.R."/>
        </authorList>
    </citation>
    <scope>NUCLEOTIDE SEQUENCE [LARGE SCALE GENOMIC DNA]</scope>
    <source>
        <strain evidence="2">a4</strain>
    </source>
</reference>
<organism evidence="1 2">
    <name type="scientific">Tenacibaculum aiptasiae</name>
    <dbReference type="NCBI Taxonomy" id="426481"/>
    <lineage>
        <taxon>Bacteria</taxon>
        <taxon>Pseudomonadati</taxon>
        <taxon>Bacteroidota</taxon>
        <taxon>Flavobacteriia</taxon>
        <taxon>Flavobacteriales</taxon>
        <taxon>Flavobacteriaceae</taxon>
        <taxon>Tenacibaculum</taxon>
    </lineage>
</organism>
<dbReference type="RefSeq" id="WP_150898954.1">
    <property type="nucleotide sequence ID" value="NZ_WAAU01000008.1"/>
</dbReference>
<dbReference type="EMBL" id="WAAU01000008">
    <property type="protein sequence ID" value="KAB1159708.1"/>
    <property type="molecule type" value="Genomic_DNA"/>
</dbReference>
<keyword evidence="2" id="KW-1185">Reference proteome</keyword>
<dbReference type="AlphaFoldDB" id="A0A7J5AQ09"/>
<evidence type="ECO:0000313" key="2">
    <source>
        <dbReference type="Proteomes" id="UP000467305"/>
    </source>
</evidence>
<dbReference type="Proteomes" id="UP000467305">
    <property type="component" value="Unassembled WGS sequence"/>
</dbReference>
<protein>
    <submittedName>
        <fullName evidence="1">Uncharacterized protein</fullName>
    </submittedName>
</protein>
<proteinExistence type="predicted"/>
<accession>A0A7J5AQ09</accession>
<comment type="caution">
    <text evidence="1">The sequence shown here is derived from an EMBL/GenBank/DDBJ whole genome shotgun (WGS) entry which is preliminary data.</text>
</comment>
<dbReference type="OrthoDB" id="1189899at2"/>
<gene>
    <name evidence="1" type="ORF">F7018_05205</name>
</gene>
<name>A0A7J5AQ09_9FLAO</name>
<evidence type="ECO:0000313" key="1">
    <source>
        <dbReference type="EMBL" id="KAB1159708.1"/>
    </source>
</evidence>
<sequence>MPKKILKLNDVKKLNNETMKQISGGQATGTYPYVCYDSSGSFDSSINVSGDGVICNSTQSSTIDFGTPGPGHDVMMF</sequence>